<comment type="caution">
    <text evidence="12">The sequence shown here is derived from an EMBL/GenBank/DDBJ whole genome shotgun (WGS) entry which is preliminary data.</text>
</comment>
<sequence>MNKIRYPYEILMLLVLMLSCAGVHASVLVSGTRVVFPGSDQEVTVRLTNDGTLPSLVQTWLDNGNQTEAPDRIDVPFVITPSVFRLEPGKGQTLRILYTGESLPTDRESLFWLNVLDVPPKPGVEDDRNRIQLAIRTRIKLMYRPANLPGSTGDAPGRLTWKIGSNKAHTPVLRATNPTPYVVNLAGIAWVANGNTFDAGMGYVLPGKSAEFEIKGMKDVNGGAGTVEFISVDDWGANRSGRATAEVSR</sequence>
<gene>
    <name evidence="12" type="ORF">WJ68_20215</name>
</gene>
<evidence type="ECO:0000256" key="7">
    <source>
        <dbReference type="ARBA" id="ARBA00023319"/>
    </source>
</evidence>
<evidence type="ECO:0000256" key="6">
    <source>
        <dbReference type="ARBA" id="ARBA00023186"/>
    </source>
</evidence>
<evidence type="ECO:0000256" key="9">
    <source>
        <dbReference type="SAM" id="SignalP"/>
    </source>
</evidence>
<dbReference type="InterPro" id="IPR018046">
    <property type="entry name" value="Pili_assmbl_chaperone_CS"/>
</dbReference>
<dbReference type="InterPro" id="IPR036316">
    <property type="entry name" value="Pili_assmbl_chap_C_dom_sf"/>
</dbReference>
<feature type="domain" description="Pili assembly chaperone N-terminal" evidence="10">
    <location>
        <begin position="27"/>
        <end position="148"/>
    </location>
</feature>
<organism evidence="12 13">
    <name type="scientific">Burkholderia ubonensis</name>
    <dbReference type="NCBI Taxonomy" id="101571"/>
    <lineage>
        <taxon>Bacteria</taxon>
        <taxon>Pseudomonadati</taxon>
        <taxon>Pseudomonadota</taxon>
        <taxon>Betaproteobacteria</taxon>
        <taxon>Burkholderiales</taxon>
        <taxon>Burkholderiaceae</taxon>
        <taxon>Burkholderia</taxon>
        <taxon>Burkholderia cepacia complex</taxon>
    </lineage>
</organism>
<evidence type="ECO:0000259" key="10">
    <source>
        <dbReference type="Pfam" id="PF00345"/>
    </source>
</evidence>
<dbReference type="GO" id="GO:0042597">
    <property type="term" value="C:periplasmic space"/>
    <property type="evidence" value="ECO:0007669"/>
    <property type="project" value="UniProtKB-SubCell"/>
</dbReference>
<keyword evidence="4 9" id="KW-0732">Signal</keyword>
<dbReference type="InterPro" id="IPR008962">
    <property type="entry name" value="PapD-like_sf"/>
</dbReference>
<evidence type="ECO:0000259" key="11">
    <source>
        <dbReference type="Pfam" id="PF02753"/>
    </source>
</evidence>
<dbReference type="FunFam" id="2.60.40.10:FF:000458">
    <property type="entry name" value="Molecular chaperone FimC"/>
    <property type="match status" value="1"/>
</dbReference>
<dbReference type="EMBL" id="LPAD01000081">
    <property type="protein sequence ID" value="KVN81594.1"/>
    <property type="molecule type" value="Genomic_DNA"/>
</dbReference>
<comment type="subcellular location">
    <subcellularLocation>
        <location evidence="1 8">Periplasm</location>
    </subcellularLocation>
</comment>
<comment type="similarity">
    <text evidence="2 8">Belongs to the periplasmic pilus chaperone family.</text>
</comment>
<evidence type="ECO:0000256" key="4">
    <source>
        <dbReference type="ARBA" id="ARBA00022729"/>
    </source>
</evidence>
<dbReference type="PROSITE" id="PS51257">
    <property type="entry name" value="PROKAR_LIPOPROTEIN"/>
    <property type="match status" value="1"/>
</dbReference>
<evidence type="ECO:0000256" key="1">
    <source>
        <dbReference type="ARBA" id="ARBA00004418"/>
    </source>
</evidence>
<dbReference type="Pfam" id="PF02753">
    <property type="entry name" value="PapD_C"/>
    <property type="match status" value="1"/>
</dbReference>
<dbReference type="RefSeq" id="WP_060040815.1">
    <property type="nucleotide sequence ID" value="NZ_LPAD01000081.1"/>
</dbReference>
<keyword evidence="6 8" id="KW-0143">Chaperone</keyword>
<keyword evidence="5" id="KW-0574">Periplasm</keyword>
<dbReference type="Proteomes" id="UP000057910">
    <property type="component" value="Unassembled WGS sequence"/>
</dbReference>
<dbReference type="InterPro" id="IPR016148">
    <property type="entry name" value="Pili_assmbl_chaperone_C"/>
</dbReference>
<dbReference type="PRINTS" id="PR00969">
    <property type="entry name" value="CHAPERONPILI"/>
</dbReference>
<dbReference type="SUPFAM" id="SSF49354">
    <property type="entry name" value="PapD-like"/>
    <property type="match status" value="1"/>
</dbReference>
<evidence type="ECO:0000313" key="13">
    <source>
        <dbReference type="Proteomes" id="UP000057910"/>
    </source>
</evidence>
<evidence type="ECO:0000256" key="3">
    <source>
        <dbReference type="ARBA" id="ARBA00022558"/>
    </source>
</evidence>
<dbReference type="InterPro" id="IPR016147">
    <property type="entry name" value="Pili_assmbl_chaperone_N"/>
</dbReference>
<evidence type="ECO:0000256" key="2">
    <source>
        <dbReference type="ARBA" id="ARBA00007399"/>
    </source>
</evidence>
<proteinExistence type="inferred from homology"/>
<accession>A0ABD4E1G4</accession>
<dbReference type="InterPro" id="IPR001829">
    <property type="entry name" value="Pili_assmbl_chaperone_bac"/>
</dbReference>
<feature type="domain" description="Pili assembly chaperone C-terminal" evidence="11">
    <location>
        <begin position="176"/>
        <end position="238"/>
    </location>
</feature>
<evidence type="ECO:0000313" key="12">
    <source>
        <dbReference type="EMBL" id="KVN81594.1"/>
    </source>
</evidence>
<dbReference type="PANTHER" id="PTHR30251">
    <property type="entry name" value="PILUS ASSEMBLY CHAPERONE"/>
    <property type="match status" value="1"/>
</dbReference>
<dbReference type="PANTHER" id="PTHR30251:SF2">
    <property type="entry name" value="FIMBRIAL CHAPERONE YADV-RELATED"/>
    <property type="match status" value="1"/>
</dbReference>
<evidence type="ECO:0000256" key="8">
    <source>
        <dbReference type="RuleBase" id="RU003918"/>
    </source>
</evidence>
<protein>
    <submittedName>
        <fullName evidence="12">Pilus assembly protein</fullName>
    </submittedName>
</protein>
<reference evidence="12 13" key="1">
    <citation type="submission" date="2015-11" db="EMBL/GenBank/DDBJ databases">
        <title>Expanding the genomic diversity of Burkholderia species for the development of highly accurate diagnostics.</title>
        <authorList>
            <person name="Sahl J."/>
            <person name="Keim P."/>
            <person name="Wagner D."/>
        </authorList>
    </citation>
    <scope>NUCLEOTIDE SEQUENCE [LARGE SCALE GENOMIC DNA]</scope>
    <source>
        <strain evidence="12 13">MSMB1585WGS</strain>
    </source>
</reference>
<dbReference type="SUPFAM" id="SSF49584">
    <property type="entry name" value="Periplasmic chaperone C-domain"/>
    <property type="match status" value="1"/>
</dbReference>
<dbReference type="InterPro" id="IPR013783">
    <property type="entry name" value="Ig-like_fold"/>
</dbReference>
<evidence type="ECO:0000256" key="5">
    <source>
        <dbReference type="ARBA" id="ARBA00022764"/>
    </source>
</evidence>
<name>A0ABD4E1G4_9BURK</name>
<feature type="signal peptide" evidence="9">
    <location>
        <begin position="1"/>
        <end position="25"/>
    </location>
</feature>
<feature type="chain" id="PRO_5044741023" evidence="9">
    <location>
        <begin position="26"/>
        <end position="249"/>
    </location>
</feature>
<keyword evidence="3" id="KW-1029">Fimbrium biogenesis</keyword>
<keyword evidence="7" id="KW-0393">Immunoglobulin domain</keyword>
<dbReference type="AlphaFoldDB" id="A0ABD4E1G4"/>
<dbReference type="Gene3D" id="2.60.40.10">
    <property type="entry name" value="Immunoglobulins"/>
    <property type="match status" value="2"/>
</dbReference>
<dbReference type="Pfam" id="PF00345">
    <property type="entry name" value="PapD_N"/>
    <property type="match status" value="1"/>
</dbReference>
<dbReference type="InterPro" id="IPR050643">
    <property type="entry name" value="Periplasmic_pilus_chap"/>
</dbReference>
<dbReference type="PROSITE" id="PS00635">
    <property type="entry name" value="PILI_CHAPERONE"/>
    <property type="match status" value="1"/>
</dbReference>